<evidence type="ECO:0000313" key="3">
    <source>
        <dbReference type="Proteomes" id="UP000009173"/>
    </source>
</evidence>
<protein>
    <submittedName>
        <fullName evidence="2">Phage portal protein, lambda family</fullName>
    </submittedName>
</protein>
<feature type="region of interest" description="Disordered" evidence="1">
    <location>
        <begin position="1"/>
        <end position="35"/>
    </location>
</feature>
<dbReference type="NCBIfam" id="TIGR01539">
    <property type="entry name" value="portal_lambda"/>
    <property type="match status" value="1"/>
</dbReference>
<dbReference type="RefSeq" id="WP_011792025.1">
    <property type="nucleotide sequence ID" value="NC_008751.1"/>
</dbReference>
<dbReference type="GO" id="GO:0019068">
    <property type="term" value="P:virion assembly"/>
    <property type="evidence" value="ECO:0007669"/>
    <property type="project" value="InterPro"/>
</dbReference>
<dbReference type="KEGG" id="dvl:Dvul_1062"/>
<dbReference type="EMBL" id="CP000527">
    <property type="protein sequence ID" value="ABM28082.1"/>
    <property type="molecule type" value="Genomic_DNA"/>
</dbReference>
<evidence type="ECO:0000313" key="2">
    <source>
        <dbReference type="EMBL" id="ABM28082.1"/>
    </source>
</evidence>
<dbReference type="Pfam" id="PF05136">
    <property type="entry name" value="Phage_portal_2"/>
    <property type="match status" value="1"/>
</dbReference>
<proteinExistence type="predicted"/>
<dbReference type="InterPro" id="IPR006429">
    <property type="entry name" value="Phage_lambda_portal"/>
</dbReference>
<feature type="region of interest" description="Disordered" evidence="1">
    <location>
        <begin position="482"/>
        <end position="517"/>
    </location>
</feature>
<organism evidence="2 3">
    <name type="scientific">Nitratidesulfovibrio vulgaris (strain DP4)</name>
    <name type="common">Desulfovibrio vulgaris</name>
    <dbReference type="NCBI Taxonomy" id="391774"/>
    <lineage>
        <taxon>Bacteria</taxon>
        <taxon>Pseudomonadati</taxon>
        <taxon>Thermodesulfobacteriota</taxon>
        <taxon>Desulfovibrionia</taxon>
        <taxon>Desulfovibrionales</taxon>
        <taxon>Desulfovibrionaceae</taxon>
        <taxon>Nitratidesulfovibrio</taxon>
    </lineage>
</organism>
<dbReference type="HOGENOM" id="CLU_027870_3_0_7"/>
<reference evidence="3" key="1">
    <citation type="journal article" date="2009" name="Environ. Microbiol.">
        <title>Contribution of mobile genetic elements to Desulfovibrio vulgaris genome plasticity.</title>
        <authorList>
            <person name="Walker C.B."/>
            <person name="Stolyar S."/>
            <person name="Chivian D."/>
            <person name="Pinel N."/>
            <person name="Gabster J.A."/>
            <person name="Dehal P.S."/>
            <person name="He Z."/>
            <person name="Yang Z.K."/>
            <person name="Yen H.C."/>
            <person name="Zhou J."/>
            <person name="Wall J.D."/>
            <person name="Hazen T.C."/>
            <person name="Arkin A.P."/>
            <person name="Stahl D.A."/>
        </authorList>
    </citation>
    <scope>NUCLEOTIDE SEQUENCE [LARGE SCALE GENOMIC DNA]</scope>
    <source>
        <strain evidence="3">DP4</strain>
    </source>
</reference>
<dbReference type="AlphaFoldDB" id="A0A0H3A997"/>
<dbReference type="Proteomes" id="UP000009173">
    <property type="component" value="Chromosome"/>
</dbReference>
<sequence length="517" mass="57649">MRFPGQSIRSRAARQPLVSRQAGSHRGVLSGYGPMRASDIREDMERRLAQTRAEDLVANDWAASSVVDSITVSAVGCGLQPQAALPYALLGITEDEATAIEESMEWVWARWCRECDWSARLHFEDMQLLGLRSVLVHGELLHLAIMEKDATSLLALQIQNIHPHRLGTPPGMTGGDIRDGVELDERGRPCFYHISDPSPYMPGLHERFVRQPARVAHRQAVFHCFRPLFDEQVRGRSLLEPGMKLFRQLDDALDYELVAQIVTAAFPLFIERTMGGTPAVNNLRLGGLAGGGAGNIEPNAAPQSFKPDYGVEPGGVMFGQMGDRPHVLQSNRPGGNFNAFLELVLRAMSASTGMPYEVLTKDFSKTNYSSARAALLEAWRTILYYRDFLTRHYCQPLWAMVWEEAWLRNLLPIPPGARDFYEAQHLWTAASWMGPARGYIDPVKEVESNLAAIGGLLRTQAETHAEQGRDWRDSIRQSAREARFMQREGVTPALTTGKKTEERDDAQDAPASDQKAS</sequence>
<name>A0A0H3A997_NITV4</name>
<accession>A0A0H3A997</accession>
<evidence type="ECO:0000256" key="1">
    <source>
        <dbReference type="SAM" id="MobiDB-lite"/>
    </source>
</evidence>
<gene>
    <name evidence="2" type="ordered locus">Dvul_1062</name>
</gene>
<dbReference type="GO" id="GO:0005198">
    <property type="term" value="F:structural molecule activity"/>
    <property type="evidence" value="ECO:0007669"/>
    <property type="project" value="InterPro"/>
</dbReference>